<evidence type="ECO:0000313" key="2">
    <source>
        <dbReference type="EMBL" id="MBW0546342.1"/>
    </source>
</evidence>
<dbReference type="EMBL" id="AVOT02051329">
    <property type="protein sequence ID" value="MBW0546342.1"/>
    <property type="molecule type" value="Genomic_DNA"/>
</dbReference>
<dbReference type="Proteomes" id="UP000765509">
    <property type="component" value="Unassembled WGS sequence"/>
</dbReference>
<reference evidence="2" key="1">
    <citation type="submission" date="2021-03" db="EMBL/GenBank/DDBJ databases">
        <title>Draft genome sequence of rust myrtle Austropuccinia psidii MF-1, a brazilian biotype.</title>
        <authorList>
            <person name="Quecine M.C."/>
            <person name="Pachon D.M.R."/>
            <person name="Bonatelli M.L."/>
            <person name="Correr F.H."/>
            <person name="Franceschini L.M."/>
            <person name="Leite T.F."/>
            <person name="Margarido G.R.A."/>
            <person name="Almeida C.A."/>
            <person name="Ferrarezi J.A."/>
            <person name="Labate C.A."/>
        </authorList>
    </citation>
    <scope>NUCLEOTIDE SEQUENCE</scope>
    <source>
        <strain evidence="2">MF-1</strain>
    </source>
</reference>
<protein>
    <submittedName>
        <fullName evidence="2">Uncharacterized protein</fullName>
    </submittedName>
</protein>
<evidence type="ECO:0000313" key="3">
    <source>
        <dbReference type="Proteomes" id="UP000765509"/>
    </source>
</evidence>
<accession>A0A9Q3IM60</accession>
<dbReference type="AlphaFoldDB" id="A0A9Q3IM60"/>
<organism evidence="2 3">
    <name type="scientific">Austropuccinia psidii MF-1</name>
    <dbReference type="NCBI Taxonomy" id="1389203"/>
    <lineage>
        <taxon>Eukaryota</taxon>
        <taxon>Fungi</taxon>
        <taxon>Dikarya</taxon>
        <taxon>Basidiomycota</taxon>
        <taxon>Pucciniomycotina</taxon>
        <taxon>Pucciniomycetes</taxon>
        <taxon>Pucciniales</taxon>
        <taxon>Sphaerophragmiaceae</taxon>
        <taxon>Austropuccinia</taxon>
    </lineage>
</organism>
<keyword evidence="3" id="KW-1185">Reference proteome</keyword>
<proteinExistence type="predicted"/>
<dbReference type="OrthoDB" id="5431222at2759"/>
<gene>
    <name evidence="2" type="ORF">O181_086057</name>
</gene>
<feature type="compositionally biased region" description="Basic and acidic residues" evidence="1">
    <location>
        <begin position="42"/>
        <end position="64"/>
    </location>
</feature>
<comment type="caution">
    <text evidence="2">The sequence shown here is derived from an EMBL/GenBank/DDBJ whole genome shotgun (WGS) entry which is preliminary data.</text>
</comment>
<evidence type="ECO:0000256" key="1">
    <source>
        <dbReference type="SAM" id="MobiDB-lite"/>
    </source>
</evidence>
<feature type="region of interest" description="Disordered" evidence="1">
    <location>
        <begin position="42"/>
        <end position="76"/>
    </location>
</feature>
<name>A0A9Q3IM60_9BASI</name>
<sequence length="76" mass="8837">MLTKLPGELEHEFKCRFLKESTLEGISNKFQELRIKTSIGRYDTHSTGDNRENPTLEAKERYDSESEITTGFHNCQ</sequence>
<feature type="compositionally biased region" description="Polar residues" evidence="1">
    <location>
        <begin position="67"/>
        <end position="76"/>
    </location>
</feature>